<dbReference type="InterPro" id="IPR029071">
    <property type="entry name" value="Ubiquitin-like_domsf"/>
</dbReference>
<dbReference type="RefSeq" id="XP_018274746.1">
    <property type="nucleotide sequence ID" value="XM_018418487.1"/>
</dbReference>
<dbReference type="SUPFAM" id="SSF54236">
    <property type="entry name" value="Ubiquitin-like"/>
    <property type="match status" value="1"/>
</dbReference>
<dbReference type="OMA" id="CTIKVKP"/>
<dbReference type="STRING" id="578459.A0A194SDL9"/>
<gene>
    <name evidence="3" type="ORF">RHOBADRAFT_64454</name>
</gene>
<dbReference type="PANTHER" id="PTHR10562">
    <property type="entry name" value="SMALL UBIQUITIN-RELATED MODIFIER"/>
    <property type="match status" value="1"/>
</dbReference>
<proteinExistence type="predicted"/>
<dbReference type="AlphaFoldDB" id="A0A194SDL9"/>
<feature type="region of interest" description="Disordered" evidence="1">
    <location>
        <begin position="1"/>
        <end position="20"/>
    </location>
</feature>
<dbReference type="PROSITE" id="PS50053">
    <property type="entry name" value="UBIQUITIN_2"/>
    <property type="match status" value="1"/>
</dbReference>
<sequence length="100" mass="11019">MVKGEPGHGSEAKPDTSKHELTIQFGANEESLTIKVKGTVRFQKVYKAVADHRGRPVDSVRLTFDGKRIDVNDTPQGLGMEEEETIDMHTEQTGGGRRLA</sequence>
<evidence type="ECO:0000256" key="1">
    <source>
        <dbReference type="SAM" id="MobiDB-lite"/>
    </source>
</evidence>
<protein>
    <recommendedName>
        <fullName evidence="2">Ubiquitin-like domain-containing protein</fullName>
    </recommendedName>
</protein>
<accession>A0A194SDL9</accession>
<dbReference type="GeneID" id="28978934"/>
<dbReference type="Proteomes" id="UP000053890">
    <property type="component" value="Unassembled WGS sequence"/>
</dbReference>
<feature type="region of interest" description="Disordered" evidence="1">
    <location>
        <begin position="69"/>
        <end position="100"/>
    </location>
</feature>
<feature type="non-terminal residue" evidence="3">
    <location>
        <position position="1"/>
    </location>
</feature>
<evidence type="ECO:0000313" key="4">
    <source>
        <dbReference type="Proteomes" id="UP000053890"/>
    </source>
</evidence>
<name>A0A194SDL9_RHOGW</name>
<dbReference type="EMBL" id="KQ474073">
    <property type="protein sequence ID" value="KPV78697.1"/>
    <property type="molecule type" value="Genomic_DNA"/>
</dbReference>
<evidence type="ECO:0000259" key="2">
    <source>
        <dbReference type="PROSITE" id="PS50053"/>
    </source>
</evidence>
<reference evidence="3 4" key="1">
    <citation type="journal article" date="2015" name="Front. Microbiol.">
        <title>Genome sequence of the plant growth promoting endophytic yeast Rhodotorula graminis WP1.</title>
        <authorList>
            <person name="Firrincieli A."/>
            <person name="Otillar R."/>
            <person name="Salamov A."/>
            <person name="Schmutz J."/>
            <person name="Khan Z."/>
            <person name="Redman R.S."/>
            <person name="Fleck N.D."/>
            <person name="Lindquist E."/>
            <person name="Grigoriev I.V."/>
            <person name="Doty S.L."/>
        </authorList>
    </citation>
    <scope>NUCLEOTIDE SEQUENCE [LARGE SCALE GENOMIC DNA]</scope>
    <source>
        <strain evidence="3 4">WP1</strain>
    </source>
</reference>
<dbReference type="OrthoDB" id="2526633at2759"/>
<dbReference type="InterPro" id="IPR022617">
    <property type="entry name" value="Rad60/SUMO-like_dom"/>
</dbReference>
<dbReference type="InterPro" id="IPR000626">
    <property type="entry name" value="Ubiquitin-like_dom"/>
</dbReference>
<dbReference type="Pfam" id="PF11976">
    <property type="entry name" value="Rad60-SLD"/>
    <property type="match status" value="1"/>
</dbReference>
<dbReference type="CDD" id="cd01763">
    <property type="entry name" value="Ubl_SUMO_like"/>
    <property type="match status" value="1"/>
</dbReference>
<keyword evidence="4" id="KW-1185">Reference proteome</keyword>
<evidence type="ECO:0000313" key="3">
    <source>
        <dbReference type="EMBL" id="KPV78697.1"/>
    </source>
</evidence>
<feature type="domain" description="Ubiquitin-like" evidence="2">
    <location>
        <begin position="19"/>
        <end position="95"/>
    </location>
</feature>
<dbReference type="Gene3D" id="3.10.20.90">
    <property type="entry name" value="Phosphatidylinositol 3-kinase Catalytic Subunit, Chain A, domain 1"/>
    <property type="match status" value="1"/>
</dbReference>
<organism evidence="3 4">
    <name type="scientific">Rhodotorula graminis (strain WP1)</name>
    <dbReference type="NCBI Taxonomy" id="578459"/>
    <lineage>
        <taxon>Eukaryota</taxon>
        <taxon>Fungi</taxon>
        <taxon>Dikarya</taxon>
        <taxon>Basidiomycota</taxon>
        <taxon>Pucciniomycotina</taxon>
        <taxon>Microbotryomycetes</taxon>
        <taxon>Sporidiobolales</taxon>
        <taxon>Sporidiobolaceae</taxon>
        <taxon>Rhodotorula</taxon>
    </lineage>
</organism>